<dbReference type="AlphaFoldDB" id="A0A6G1IPX9"/>
<evidence type="ECO:0000313" key="3">
    <source>
        <dbReference type="Proteomes" id="UP000799291"/>
    </source>
</evidence>
<feature type="signal peptide" evidence="1">
    <location>
        <begin position="1"/>
        <end position="18"/>
    </location>
</feature>
<dbReference type="Proteomes" id="UP000799291">
    <property type="component" value="Unassembled WGS sequence"/>
</dbReference>
<proteinExistence type="predicted"/>
<dbReference type="EMBL" id="MU005599">
    <property type="protein sequence ID" value="KAF2680001.1"/>
    <property type="molecule type" value="Genomic_DNA"/>
</dbReference>
<sequence>MNPLTLLRALLNLTVALALPQDNPGHVVKDCIAFKTDFGKTPGPRGWGRDDGVCYKTPIMPAIDLKKDCVCRFFATKDSTGDIVWIGTGVKDNAVWENMVSYRCFGIREAEEN</sequence>
<name>A0A6G1IPX9_9PLEO</name>
<feature type="chain" id="PRO_5026036208" evidence="1">
    <location>
        <begin position="19"/>
        <end position="113"/>
    </location>
</feature>
<protein>
    <submittedName>
        <fullName evidence="2">Uncharacterized protein</fullName>
    </submittedName>
</protein>
<organism evidence="2 3">
    <name type="scientific">Lentithecium fluviatile CBS 122367</name>
    <dbReference type="NCBI Taxonomy" id="1168545"/>
    <lineage>
        <taxon>Eukaryota</taxon>
        <taxon>Fungi</taxon>
        <taxon>Dikarya</taxon>
        <taxon>Ascomycota</taxon>
        <taxon>Pezizomycotina</taxon>
        <taxon>Dothideomycetes</taxon>
        <taxon>Pleosporomycetidae</taxon>
        <taxon>Pleosporales</taxon>
        <taxon>Massarineae</taxon>
        <taxon>Lentitheciaceae</taxon>
        <taxon>Lentithecium</taxon>
    </lineage>
</organism>
<reference evidence="2" key="1">
    <citation type="journal article" date="2020" name="Stud. Mycol.">
        <title>101 Dothideomycetes genomes: a test case for predicting lifestyles and emergence of pathogens.</title>
        <authorList>
            <person name="Haridas S."/>
            <person name="Albert R."/>
            <person name="Binder M."/>
            <person name="Bloem J."/>
            <person name="Labutti K."/>
            <person name="Salamov A."/>
            <person name="Andreopoulos B."/>
            <person name="Baker S."/>
            <person name="Barry K."/>
            <person name="Bills G."/>
            <person name="Bluhm B."/>
            <person name="Cannon C."/>
            <person name="Castanera R."/>
            <person name="Culley D."/>
            <person name="Daum C."/>
            <person name="Ezra D."/>
            <person name="Gonzalez J."/>
            <person name="Henrissat B."/>
            <person name="Kuo A."/>
            <person name="Liang C."/>
            <person name="Lipzen A."/>
            <person name="Lutzoni F."/>
            <person name="Magnuson J."/>
            <person name="Mondo S."/>
            <person name="Nolan M."/>
            <person name="Ohm R."/>
            <person name="Pangilinan J."/>
            <person name="Park H.-J."/>
            <person name="Ramirez L."/>
            <person name="Alfaro M."/>
            <person name="Sun H."/>
            <person name="Tritt A."/>
            <person name="Yoshinaga Y."/>
            <person name="Zwiers L.-H."/>
            <person name="Turgeon B."/>
            <person name="Goodwin S."/>
            <person name="Spatafora J."/>
            <person name="Crous P."/>
            <person name="Grigoriev I."/>
        </authorList>
    </citation>
    <scope>NUCLEOTIDE SEQUENCE</scope>
    <source>
        <strain evidence="2">CBS 122367</strain>
    </source>
</reference>
<gene>
    <name evidence="2" type="ORF">K458DRAFT_407584</name>
</gene>
<evidence type="ECO:0000256" key="1">
    <source>
        <dbReference type="SAM" id="SignalP"/>
    </source>
</evidence>
<keyword evidence="1" id="KW-0732">Signal</keyword>
<keyword evidence="3" id="KW-1185">Reference proteome</keyword>
<evidence type="ECO:0000313" key="2">
    <source>
        <dbReference type="EMBL" id="KAF2680001.1"/>
    </source>
</evidence>
<accession>A0A6G1IPX9</accession>